<dbReference type="RefSeq" id="WP_005347365.1">
    <property type="nucleotide sequence ID" value="NZ_JH823256.1"/>
</dbReference>
<comment type="caution">
    <text evidence="2">The sequence shown here is derived from an EMBL/GenBank/DDBJ whole genome shotgun (WGS) entry which is preliminary data.</text>
</comment>
<sequence length="340" mass="39042">MQIENRIKQSRMLNAMAILFGVMGILLFLIRDNFSYYESGLNPEAFIITTLPIILSVSIFLLNYLRTGKLFGERKSENEEAMREELIILRNELKYSSDLSRYNESLYEEVQLIKDMVLKRDQGSEFLSDEEKEKIISSIKKDILNNASEGVLLAIEEKYSKEIRKDKYIYDIRKQCLQVRDRLLKEIESLGRRGNLNLVIGVITTIVAVIVLATTVLSGNHQLSTNELIAYYSPRLTLSIFIEIFSFFFLKLYKAGLSEIKYFQNELTNAELKFIAVEKAIMTNKESSIAEVITELATTERNFKLGKGESTVDLEKYRSDQASNQKIMESLAGLINNSKK</sequence>
<dbReference type="AlphaFoldDB" id="K1ITJ4"/>
<name>K1ITJ4_AERVE</name>
<feature type="transmembrane region" description="Helical" evidence="1">
    <location>
        <begin position="12"/>
        <end position="30"/>
    </location>
</feature>
<evidence type="ECO:0000256" key="1">
    <source>
        <dbReference type="SAM" id="Phobius"/>
    </source>
</evidence>
<dbReference type="HOGENOM" id="CLU_070549_0_0_6"/>
<organism evidence="2 3">
    <name type="scientific">Aeromonas veronii AMC34</name>
    <dbReference type="NCBI Taxonomy" id="1073383"/>
    <lineage>
        <taxon>Bacteria</taxon>
        <taxon>Pseudomonadati</taxon>
        <taxon>Pseudomonadota</taxon>
        <taxon>Gammaproteobacteria</taxon>
        <taxon>Aeromonadales</taxon>
        <taxon>Aeromonadaceae</taxon>
        <taxon>Aeromonas</taxon>
    </lineage>
</organism>
<feature type="transmembrane region" description="Helical" evidence="1">
    <location>
        <begin position="45"/>
        <end position="65"/>
    </location>
</feature>
<reference evidence="2 3" key="1">
    <citation type="submission" date="2012-06" db="EMBL/GenBank/DDBJ databases">
        <title>The Genome Sequence of Aeromonas veronii AMC34.</title>
        <authorList>
            <consortium name="The Broad Institute Genome Sequencing Platform"/>
            <person name="Earl A."/>
            <person name="Ward D."/>
            <person name="Feldgarden M."/>
            <person name="Gevers D."/>
            <person name="Graf J."/>
            <person name="Tomasi A."/>
            <person name="Horneman A."/>
            <person name="Walker B."/>
            <person name="Young S.K."/>
            <person name="Zeng Q."/>
            <person name="Gargeya S."/>
            <person name="Fitzgerald M."/>
            <person name="Haas B."/>
            <person name="Abouelleil A."/>
            <person name="Alvarado L."/>
            <person name="Arachchi H.M."/>
            <person name="Berlin A.M."/>
            <person name="Chapman S.B."/>
            <person name="Goldberg J."/>
            <person name="Griggs A."/>
            <person name="Gujja S."/>
            <person name="Hansen M."/>
            <person name="Howarth C."/>
            <person name="Imamovic A."/>
            <person name="Larimer J."/>
            <person name="McCowan C."/>
            <person name="Montmayeur A."/>
            <person name="Murphy C."/>
            <person name="Neiman D."/>
            <person name="Pearson M."/>
            <person name="Priest M."/>
            <person name="Roberts A."/>
            <person name="Saif S."/>
            <person name="Shea T."/>
            <person name="Sisk P."/>
            <person name="Sykes S."/>
            <person name="Wortman J."/>
            <person name="Nusbaum C."/>
            <person name="Birren B."/>
        </authorList>
    </citation>
    <scope>NUCLEOTIDE SEQUENCE [LARGE SCALE GENOMIC DNA]</scope>
    <source>
        <strain evidence="2 3">AMC34</strain>
    </source>
</reference>
<feature type="transmembrane region" description="Helical" evidence="1">
    <location>
        <begin position="196"/>
        <end position="217"/>
    </location>
</feature>
<feature type="transmembrane region" description="Helical" evidence="1">
    <location>
        <begin position="229"/>
        <end position="250"/>
    </location>
</feature>
<dbReference type="EMBL" id="AGWU01000024">
    <property type="protein sequence ID" value="EKB17463.1"/>
    <property type="molecule type" value="Genomic_DNA"/>
</dbReference>
<proteinExistence type="predicted"/>
<keyword evidence="1" id="KW-0472">Membrane</keyword>
<dbReference type="PATRIC" id="fig|1073383.3.peg.3683"/>
<gene>
    <name evidence="2" type="ORF">HMPREF1168_03690</name>
</gene>
<keyword evidence="1" id="KW-0812">Transmembrane</keyword>
<keyword evidence="1" id="KW-1133">Transmembrane helix</keyword>
<protein>
    <submittedName>
        <fullName evidence="2">Uncharacterized protein</fullName>
    </submittedName>
</protein>
<evidence type="ECO:0000313" key="3">
    <source>
        <dbReference type="Proteomes" id="UP000006087"/>
    </source>
</evidence>
<accession>K1ITJ4</accession>
<evidence type="ECO:0000313" key="2">
    <source>
        <dbReference type="EMBL" id="EKB17463.1"/>
    </source>
</evidence>
<dbReference type="Proteomes" id="UP000006087">
    <property type="component" value="Unassembled WGS sequence"/>
</dbReference>